<evidence type="ECO:0000256" key="1">
    <source>
        <dbReference type="SAM" id="MobiDB-lite"/>
    </source>
</evidence>
<evidence type="ECO:0000313" key="3">
    <source>
        <dbReference type="Proteomes" id="UP000469558"/>
    </source>
</evidence>
<dbReference type="InterPro" id="IPR036397">
    <property type="entry name" value="RNaseH_sf"/>
</dbReference>
<gene>
    <name evidence="2" type="ORF">LSUE1_G007656</name>
</gene>
<dbReference type="GO" id="GO:0003676">
    <property type="term" value="F:nucleic acid binding"/>
    <property type="evidence" value="ECO:0007669"/>
    <property type="project" value="InterPro"/>
</dbReference>
<reference evidence="2 3" key="1">
    <citation type="submission" date="2018-05" db="EMBL/GenBank/DDBJ databases">
        <title>Genome sequencing and assembly of the regulated plant pathogen Lachnellula willkommii and related sister species for the development of diagnostic species identification markers.</title>
        <authorList>
            <person name="Giroux E."/>
            <person name="Bilodeau G."/>
        </authorList>
    </citation>
    <scope>NUCLEOTIDE SEQUENCE [LARGE SCALE GENOMIC DNA]</scope>
    <source>
        <strain evidence="2 3">CBS 268.59</strain>
    </source>
</reference>
<evidence type="ECO:0008006" key="4">
    <source>
        <dbReference type="Google" id="ProtNLM"/>
    </source>
</evidence>
<dbReference type="OrthoDB" id="3558968at2759"/>
<protein>
    <recommendedName>
        <fullName evidence="4">Tc1-like transposase DDE domain-containing protein</fullName>
    </recommendedName>
</protein>
<dbReference type="AlphaFoldDB" id="A0A8T9CCE5"/>
<accession>A0A8T9CCE5</accession>
<name>A0A8T9CCE5_9HELO</name>
<comment type="caution">
    <text evidence="2">The sequence shown here is derived from an EMBL/GenBank/DDBJ whole genome shotgun (WGS) entry which is preliminary data.</text>
</comment>
<sequence length="359" mass="41586">MAPTLRGQRFHTPSPEPLANREATTTRKCRFFDALSRDGGSKSLRSISKACGIGETTGRDWKKQFENIGSLAKRKTRKRSTKLGRRSKVTKLICKMLVSPSRNPVRKQLLDIQIVFHDIPVKTRQIQRKLKEHIKGGGRYLCAFIKKEISEKNHRERAQYGDCYIYDPLFGFFDHIVYTDEAHIDPTSQAQGRVLREQGTRDRLENIEERPPLKGWGKAPKLEFYNNEEDKVERPPMPPKPRRRPTTETEEEWHCRLAEWEALKPHDVEVTVKGNAMTQKYYVERLLLTYVAAIKNGDPSHGMYKAGLARKYKDAHDVQNLVHPAQSPDLNPIEGIWAIIKQRLCRRIFDSEEEMKEAL</sequence>
<keyword evidence="3" id="KW-1185">Reference proteome</keyword>
<dbReference type="Gene3D" id="3.30.420.10">
    <property type="entry name" value="Ribonuclease H-like superfamily/Ribonuclease H"/>
    <property type="match status" value="1"/>
</dbReference>
<dbReference type="Proteomes" id="UP000469558">
    <property type="component" value="Unassembled WGS sequence"/>
</dbReference>
<proteinExistence type="predicted"/>
<dbReference type="EMBL" id="QGMK01000654">
    <property type="protein sequence ID" value="TVY80583.1"/>
    <property type="molecule type" value="Genomic_DNA"/>
</dbReference>
<organism evidence="2 3">
    <name type="scientific">Lachnellula suecica</name>
    <dbReference type="NCBI Taxonomy" id="602035"/>
    <lineage>
        <taxon>Eukaryota</taxon>
        <taxon>Fungi</taxon>
        <taxon>Dikarya</taxon>
        <taxon>Ascomycota</taxon>
        <taxon>Pezizomycotina</taxon>
        <taxon>Leotiomycetes</taxon>
        <taxon>Helotiales</taxon>
        <taxon>Lachnaceae</taxon>
        <taxon>Lachnellula</taxon>
    </lineage>
</organism>
<feature type="region of interest" description="Disordered" evidence="1">
    <location>
        <begin position="1"/>
        <end position="23"/>
    </location>
</feature>
<feature type="region of interest" description="Disordered" evidence="1">
    <location>
        <begin position="227"/>
        <end position="249"/>
    </location>
</feature>
<evidence type="ECO:0000313" key="2">
    <source>
        <dbReference type="EMBL" id="TVY80583.1"/>
    </source>
</evidence>